<evidence type="ECO:0000313" key="2">
    <source>
        <dbReference type="Proteomes" id="UP000236333"/>
    </source>
</evidence>
<dbReference type="NCBIfam" id="TIGR01509">
    <property type="entry name" value="HAD-SF-IA-v3"/>
    <property type="match status" value="1"/>
</dbReference>
<dbReference type="EMBL" id="PGGS01000014">
    <property type="protein sequence ID" value="PNH12161.1"/>
    <property type="molecule type" value="Genomic_DNA"/>
</dbReference>
<feature type="non-terminal residue" evidence="1">
    <location>
        <position position="1"/>
    </location>
</feature>
<reference evidence="1 2" key="1">
    <citation type="journal article" date="2017" name="Mol. Biol. Evol.">
        <title>The 4-celled Tetrabaena socialis nuclear genome reveals the essential components for genetic control of cell number at the origin of multicellularity in the volvocine lineage.</title>
        <authorList>
            <person name="Featherston J."/>
            <person name="Arakaki Y."/>
            <person name="Hanschen E.R."/>
            <person name="Ferris P.J."/>
            <person name="Michod R.E."/>
            <person name="Olson B.J.S.C."/>
            <person name="Nozaki H."/>
            <person name="Durand P.M."/>
        </authorList>
    </citation>
    <scope>NUCLEOTIDE SEQUENCE [LARGE SCALE GENOMIC DNA]</scope>
    <source>
        <strain evidence="1 2">NIES-571</strain>
    </source>
</reference>
<dbReference type="InterPro" id="IPR023214">
    <property type="entry name" value="HAD_sf"/>
</dbReference>
<sequence>QFLDERDALLEGVFPESALMPGAERLVRHLAACGVPIAVATGSHRHHFQLKTSRHTEFFALFQAVVTGDMVPRAKPDPAIFVLAAASLGLAAPPAPAATLVFEDAPNGVQAALAGGMRVVLVPYPGFPDEIAAGAGATQVLKSLEGFRPEEWGLPPFAEV</sequence>
<dbReference type="AlphaFoldDB" id="A0A2J8AI27"/>
<dbReference type="Gene3D" id="3.40.50.1000">
    <property type="entry name" value="HAD superfamily/HAD-like"/>
    <property type="match status" value="1"/>
</dbReference>
<dbReference type="InterPro" id="IPR036412">
    <property type="entry name" value="HAD-like_sf"/>
</dbReference>
<dbReference type="SUPFAM" id="SSF56784">
    <property type="entry name" value="HAD-like"/>
    <property type="match status" value="1"/>
</dbReference>
<dbReference type="PANTHER" id="PTHR18901">
    <property type="entry name" value="2-DEOXYGLUCOSE-6-PHOSPHATE PHOSPHATASE 2"/>
    <property type="match status" value="1"/>
</dbReference>
<name>A0A2J8AI27_9CHLO</name>
<comment type="caution">
    <text evidence="1">The sequence shown here is derived from an EMBL/GenBank/DDBJ whole genome shotgun (WGS) entry which is preliminary data.</text>
</comment>
<gene>
    <name evidence="1" type="ORF">TSOC_000969</name>
</gene>
<dbReference type="Pfam" id="PF00702">
    <property type="entry name" value="Hydrolase"/>
    <property type="match status" value="1"/>
</dbReference>
<protein>
    <submittedName>
        <fullName evidence="1">Pseudouridine-5'-monophosphatase</fullName>
    </submittedName>
</protein>
<proteinExistence type="predicted"/>
<accession>A0A2J8AI27</accession>
<dbReference type="OrthoDB" id="40579at2759"/>
<keyword evidence="2" id="KW-1185">Reference proteome</keyword>
<evidence type="ECO:0000313" key="1">
    <source>
        <dbReference type="EMBL" id="PNH12161.1"/>
    </source>
</evidence>
<dbReference type="GO" id="GO:0016791">
    <property type="term" value="F:phosphatase activity"/>
    <property type="evidence" value="ECO:0007669"/>
    <property type="project" value="TreeGrafter"/>
</dbReference>
<dbReference type="PANTHER" id="PTHR18901:SF38">
    <property type="entry name" value="PSEUDOURIDINE-5'-PHOSPHATASE"/>
    <property type="match status" value="1"/>
</dbReference>
<dbReference type="InterPro" id="IPR006439">
    <property type="entry name" value="HAD-SF_hydro_IA"/>
</dbReference>
<dbReference type="Proteomes" id="UP000236333">
    <property type="component" value="Unassembled WGS sequence"/>
</dbReference>
<organism evidence="1 2">
    <name type="scientific">Tetrabaena socialis</name>
    <dbReference type="NCBI Taxonomy" id="47790"/>
    <lineage>
        <taxon>Eukaryota</taxon>
        <taxon>Viridiplantae</taxon>
        <taxon>Chlorophyta</taxon>
        <taxon>core chlorophytes</taxon>
        <taxon>Chlorophyceae</taxon>
        <taxon>CS clade</taxon>
        <taxon>Chlamydomonadales</taxon>
        <taxon>Tetrabaenaceae</taxon>
        <taxon>Tetrabaena</taxon>
    </lineage>
</organism>